<evidence type="ECO:0000259" key="3">
    <source>
        <dbReference type="PROSITE" id="PS50041"/>
    </source>
</evidence>
<feature type="region of interest" description="Disordered" evidence="1">
    <location>
        <begin position="462"/>
        <end position="497"/>
    </location>
</feature>
<evidence type="ECO:0000313" key="6">
    <source>
        <dbReference type="Proteomes" id="UP001519460"/>
    </source>
</evidence>
<keyword evidence="6" id="KW-1185">Reference proteome</keyword>
<protein>
    <recommendedName>
        <fullName evidence="7">C-type lectin domain-containing protein</fullName>
    </recommendedName>
</protein>
<dbReference type="InterPro" id="IPR016186">
    <property type="entry name" value="C-type_lectin-like/link_sf"/>
</dbReference>
<dbReference type="EMBL" id="JACVVK020000300">
    <property type="protein sequence ID" value="KAK7479576.1"/>
    <property type="molecule type" value="Genomic_DNA"/>
</dbReference>
<feature type="region of interest" description="Disordered" evidence="1">
    <location>
        <begin position="776"/>
        <end position="810"/>
    </location>
</feature>
<feature type="compositionally biased region" description="Low complexity" evidence="1">
    <location>
        <begin position="466"/>
        <end position="497"/>
    </location>
</feature>
<keyword evidence="2" id="KW-0472">Membrane</keyword>
<dbReference type="CDD" id="cd00037">
    <property type="entry name" value="CLECT"/>
    <property type="match status" value="1"/>
</dbReference>
<dbReference type="InterPro" id="IPR016187">
    <property type="entry name" value="CTDL_fold"/>
</dbReference>
<reference evidence="5 6" key="1">
    <citation type="journal article" date="2023" name="Sci. Data">
        <title>Genome assembly of the Korean intertidal mud-creeper Batillaria attramentaria.</title>
        <authorList>
            <person name="Patra A.K."/>
            <person name="Ho P.T."/>
            <person name="Jun S."/>
            <person name="Lee S.J."/>
            <person name="Kim Y."/>
            <person name="Won Y.J."/>
        </authorList>
    </citation>
    <scope>NUCLEOTIDE SEQUENCE [LARGE SCALE GENOMIC DNA]</scope>
    <source>
        <strain evidence="5">Wonlab-2016</strain>
    </source>
</reference>
<evidence type="ECO:0000256" key="2">
    <source>
        <dbReference type="SAM" id="Phobius"/>
    </source>
</evidence>
<dbReference type="InterPro" id="IPR003609">
    <property type="entry name" value="Pan_app"/>
</dbReference>
<dbReference type="SMART" id="SM00034">
    <property type="entry name" value="CLECT"/>
    <property type="match status" value="1"/>
</dbReference>
<feature type="non-terminal residue" evidence="5">
    <location>
        <position position="810"/>
    </location>
</feature>
<feature type="domain" description="Apple" evidence="4">
    <location>
        <begin position="58"/>
        <end position="141"/>
    </location>
</feature>
<dbReference type="Proteomes" id="UP001519460">
    <property type="component" value="Unassembled WGS sequence"/>
</dbReference>
<feature type="region of interest" description="Disordered" evidence="1">
    <location>
        <begin position="421"/>
        <end position="449"/>
    </location>
</feature>
<feature type="domain" description="Apple" evidence="4">
    <location>
        <begin position="320"/>
        <end position="410"/>
    </location>
</feature>
<evidence type="ECO:0000313" key="5">
    <source>
        <dbReference type="EMBL" id="KAK7479576.1"/>
    </source>
</evidence>
<keyword evidence="2" id="KW-0812">Transmembrane</keyword>
<name>A0ABD0JXV7_9CAEN</name>
<evidence type="ECO:0000256" key="1">
    <source>
        <dbReference type="SAM" id="MobiDB-lite"/>
    </source>
</evidence>
<evidence type="ECO:0000259" key="4">
    <source>
        <dbReference type="PROSITE" id="PS50948"/>
    </source>
</evidence>
<dbReference type="SUPFAM" id="SSF56436">
    <property type="entry name" value="C-type lectin-like"/>
    <property type="match status" value="1"/>
</dbReference>
<feature type="compositionally biased region" description="Basic residues" evidence="1">
    <location>
        <begin position="790"/>
        <end position="800"/>
    </location>
</feature>
<organism evidence="5 6">
    <name type="scientific">Batillaria attramentaria</name>
    <dbReference type="NCBI Taxonomy" id="370345"/>
    <lineage>
        <taxon>Eukaryota</taxon>
        <taxon>Metazoa</taxon>
        <taxon>Spiralia</taxon>
        <taxon>Lophotrochozoa</taxon>
        <taxon>Mollusca</taxon>
        <taxon>Gastropoda</taxon>
        <taxon>Caenogastropoda</taxon>
        <taxon>Sorbeoconcha</taxon>
        <taxon>Cerithioidea</taxon>
        <taxon>Batillariidae</taxon>
        <taxon>Batillaria</taxon>
    </lineage>
</organism>
<accession>A0ABD0JXV7</accession>
<feature type="compositionally biased region" description="Polar residues" evidence="1">
    <location>
        <begin position="421"/>
        <end position="439"/>
    </location>
</feature>
<dbReference type="InterPro" id="IPR001304">
    <property type="entry name" value="C-type_lectin-like"/>
</dbReference>
<gene>
    <name evidence="5" type="ORF">BaRGS_00029213</name>
</gene>
<dbReference type="PROSITE" id="PS50948">
    <property type="entry name" value="PAN"/>
    <property type="match status" value="2"/>
</dbReference>
<feature type="transmembrane region" description="Helical" evidence="2">
    <location>
        <begin position="745"/>
        <end position="765"/>
    </location>
</feature>
<evidence type="ECO:0008006" key="7">
    <source>
        <dbReference type="Google" id="ProtNLM"/>
    </source>
</evidence>
<dbReference type="Pfam" id="PF00059">
    <property type="entry name" value="Lectin_C"/>
    <property type="match status" value="1"/>
</dbReference>
<dbReference type="PROSITE" id="PS50041">
    <property type="entry name" value="C_TYPE_LECTIN_2"/>
    <property type="match status" value="1"/>
</dbReference>
<comment type="caution">
    <text evidence="5">The sequence shown here is derived from an EMBL/GenBank/DDBJ whole genome shotgun (WGS) entry which is preliminary data.</text>
</comment>
<keyword evidence="2" id="KW-1133">Transmembrane helix</keyword>
<proteinExistence type="predicted"/>
<feature type="domain" description="C-type lectin" evidence="3">
    <location>
        <begin position="213"/>
        <end position="321"/>
    </location>
</feature>
<sequence length="810" mass="86561">MWDGLNLEKALDISVWPYPEPDGLGSDFCVRVDFRADLRTKKCSVCLNVVCEFTTGTCSSKTLPGVTMTNMMPYVTFSNVTSLSACWAECLQLFMFGKECVAVEWTATSAVCKLYIANSLLTETNVDTAQRVGTYIMLRTCFSDEVTDGPNTIRCSDSNTNTNPNPSVDERALAIRDSLLQPSSPAVQGVAKANENAGTVAGNWTLYTGLSLTWNDASRFCRDQGGHLPVINTQVAMSGLTEAVDMWKAQQMLTQNFWIGLYSNNGLMKPYMWEGVDMALSPDVDYWQNLTALDQSGGVCVMMDVLWAPGGCNNQISVVCEFSGGCCNYDVYPEKALLLQEPAIPDDYAAASCLEECWGRCLDLRMSGSECVAAEWEESSAVCKLYTRNSFFSVDDSETSPGTSLLLRKCFSHDVNTAYTSNAPNGSNTAQQTGTSSDPSPAPPLPYADNSFTCDTASTFSCPGETSTVPTVTTTQQRDTTTMSTTTTSEPTVASTTQGDITVSGNTTIVPVDASSDATTMDFDTTAVSGDTAIMPIDTSTVQVTMEIESTTVSGDTTIVPIDTSSEATTMDFDTTAVSGDTAIVPIDASTDQVTMEIESTTVSGDTTTSVSGGTAVVPIDTSSDATSMDFDTTVVSDETAIVQIDASTMERDTTTVSGGTTIVPIDVSTEATSTVPSATATVPVATDAIQRGIPPKLCPCKKVACQRSHWRPSPLNLSVVPRKSTSKYRRHVTSTWSGTSRSQIILGVTMTTVSILTAGLFLYCNVRRLTTIFGDGGGRGAGGRDKGTFKGRRRKKGKGPKQQARRPAE</sequence>
<dbReference type="AlphaFoldDB" id="A0ABD0JXV7"/>
<dbReference type="Gene3D" id="3.10.100.10">
    <property type="entry name" value="Mannose-Binding Protein A, subunit A"/>
    <property type="match status" value="1"/>
</dbReference>